<keyword evidence="2" id="KW-1185">Reference proteome</keyword>
<sequence length="76" mass="8624">MEQAYALYDICGRPLPQSAINTVMKARAEGTITLISVSEQEPNREQYICTETGLLFEVVTAPRYLINLLLDYKKEV</sequence>
<dbReference type="Proteomes" id="UP000537131">
    <property type="component" value="Unassembled WGS sequence"/>
</dbReference>
<evidence type="ECO:0000313" key="2">
    <source>
        <dbReference type="Proteomes" id="UP000537131"/>
    </source>
</evidence>
<name>A0A7Y0EG18_9CLOT</name>
<dbReference type="AlphaFoldDB" id="A0A7Y0EG18"/>
<organism evidence="1 2">
    <name type="scientific">Clostridium muellerianum</name>
    <dbReference type="NCBI Taxonomy" id="2716538"/>
    <lineage>
        <taxon>Bacteria</taxon>
        <taxon>Bacillati</taxon>
        <taxon>Bacillota</taxon>
        <taxon>Clostridia</taxon>
        <taxon>Eubacteriales</taxon>
        <taxon>Clostridiaceae</taxon>
        <taxon>Clostridium</taxon>
    </lineage>
</organism>
<accession>A0A7Y0EG18</accession>
<gene>
    <name evidence="1" type="ORF">HBE96_08520</name>
</gene>
<reference evidence="1 2" key="1">
    <citation type="submission" date="2020-06" db="EMBL/GenBank/DDBJ databases">
        <title>Complete Genome Sequence of Clostridium muelleri sp. nov. P21T, an Acid-Alcohol Producing Acetogen Isolated from Old Hay.</title>
        <authorList>
            <person name="Duncan K.E."/>
            <person name="Tanner R.S."/>
        </authorList>
    </citation>
    <scope>NUCLEOTIDE SEQUENCE [LARGE SCALE GENOMIC DNA]</scope>
    <source>
        <strain evidence="1 2">P21</strain>
    </source>
</reference>
<evidence type="ECO:0000313" key="1">
    <source>
        <dbReference type="EMBL" id="NMM62738.1"/>
    </source>
</evidence>
<proteinExistence type="predicted"/>
<dbReference type="RefSeq" id="WP_169297337.1">
    <property type="nucleotide sequence ID" value="NZ_JABBNI010000014.1"/>
</dbReference>
<dbReference type="EMBL" id="JABBNI010000014">
    <property type="protein sequence ID" value="NMM62738.1"/>
    <property type="molecule type" value="Genomic_DNA"/>
</dbReference>
<comment type="caution">
    <text evidence="1">The sequence shown here is derived from an EMBL/GenBank/DDBJ whole genome shotgun (WGS) entry which is preliminary data.</text>
</comment>
<protein>
    <submittedName>
        <fullName evidence="1">Uncharacterized protein</fullName>
    </submittedName>
</protein>